<evidence type="ECO:0000256" key="1">
    <source>
        <dbReference type="ARBA" id="ARBA00012344"/>
    </source>
</evidence>
<dbReference type="CDD" id="cd06661">
    <property type="entry name" value="GGCT_like"/>
    <property type="match status" value="1"/>
</dbReference>
<dbReference type="Pfam" id="PF04752">
    <property type="entry name" value="ChaC"/>
    <property type="match status" value="1"/>
</dbReference>
<name>A0A0F9P6L1_9ZZZZ</name>
<dbReference type="InterPro" id="IPR013024">
    <property type="entry name" value="GGCT-like"/>
</dbReference>
<dbReference type="PANTHER" id="PTHR12192:SF2">
    <property type="entry name" value="GLUTATHIONE-SPECIFIC GAMMA-GLUTAMYLCYCLOTRANSFERASE 2"/>
    <property type="match status" value="1"/>
</dbReference>
<dbReference type="PANTHER" id="PTHR12192">
    <property type="entry name" value="CATION TRANSPORT PROTEIN CHAC-RELATED"/>
    <property type="match status" value="1"/>
</dbReference>
<dbReference type="InterPro" id="IPR036568">
    <property type="entry name" value="GGCT-like_sf"/>
</dbReference>
<evidence type="ECO:0000256" key="2">
    <source>
        <dbReference type="ARBA" id="ARBA00023239"/>
    </source>
</evidence>
<dbReference type="InterPro" id="IPR006840">
    <property type="entry name" value="ChaC"/>
</dbReference>
<accession>A0A0F9P6L1</accession>
<proteinExistence type="predicted"/>
<dbReference type="AlphaFoldDB" id="A0A0F9P6L1"/>
<dbReference type="GO" id="GO:0006751">
    <property type="term" value="P:glutathione catabolic process"/>
    <property type="evidence" value="ECO:0007669"/>
    <property type="project" value="InterPro"/>
</dbReference>
<dbReference type="SUPFAM" id="SSF110857">
    <property type="entry name" value="Gamma-glutamyl cyclotransferase-like"/>
    <property type="match status" value="1"/>
</dbReference>
<reference evidence="3" key="1">
    <citation type="journal article" date="2015" name="Nature">
        <title>Complex archaea that bridge the gap between prokaryotes and eukaryotes.</title>
        <authorList>
            <person name="Spang A."/>
            <person name="Saw J.H."/>
            <person name="Jorgensen S.L."/>
            <person name="Zaremba-Niedzwiedzka K."/>
            <person name="Martijn J."/>
            <person name="Lind A.E."/>
            <person name="van Eijk R."/>
            <person name="Schleper C."/>
            <person name="Guy L."/>
            <person name="Ettema T.J."/>
        </authorList>
    </citation>
    <scope>NUCLEOTIDE SEQUENCE</scope>
</reference>
<protein>
    <recommendedName>
        <fullName evidence="1">glutathione-specific gamma-glutamylcyclotransferase</fullName>
        <ecNumber evidence="1">4.3.2.7</ecNumber>
    </recommendedName>
</protein>
<organism evidence="3">
    <name type="scientific">marine sediment metagenome</name>
    <dbReference type="NCBI Taxonomy" id="412755"/>
    <lineage>
        <taxon>unclassified sequences</taxon>
        <taxon>metagenomes</taxon>
        <taxon>ecological metagenomes</taxon>
    </lineage>
</organism>
<dbReference type="EMBL" id="LAZR01006874">
    <property type="protein sequence ID" value="KKM89067.1"/>
    <property type="molecule type" value="Genomic_DNA"/>
</dbReference>
<keyword evidence="2" id="KW-0456">Lyase</keyword>
<dbReference type="GO" id="GO:0005737">
    <property type="term" value="C:cytoplasm"/>
    <property type="evidence" value="ECO:0007669"/>
    <property type="project" value="TreeGrafter"/>
</dbReference>
<evidence type="ECO:0000313" key="3">
    <source>
        <dbReference type="EMBL" id="KKM89067.1"/>
    </source>
</evidence>
<dbReference type="EC" id="4.3.2.7" evidence="1"/>
<dbReference type="GO" id="GO:0061928">
    <property type="term" value="F:glutathione specific gamma-glutamylcyclotransferase activity"/>
    <property type="evidence" value="ECO:0007669"/>
    <property type="project" value="UniProtKB-EC"/>
</dbReference>
<comment type="caution">
    <text evidence="3">The sequence shown here is derived from an EMBL/GenBank/DDBJ whole genome shotgun (WGS) entry which is preliminary data.</text>
</comment>
<dbReference type="Gene3D" id="3.10.490.10">
    <property type="entry name" value="Gamma-glutamyl cyclotransferase-like"/>
    <property type="match status" value="1"/>
</dbReference>
<gene>
    <name evidence="3" type="ORF">LCGC14_1252400</name>
</gene>
<sequence length="193" mass="22309">MSNNNKGSITNVWVFGYGSLMWGNWETEFQGICIGKAILKGYHRSFNKKSIRNWGTRDVPCPTLGLEKSNGEECIGLVFKFNNNQRKAIEVYLKKREGESFHLVEIEVELEDGQKEMVLTSINRPEMSTYIDNTNINTLVDMVQNARGKDGSCFEYIQNIHTKCKEFEIKDEYVQKMWEGINYDVSTPKEVLE</sequence>